<dbReference type="Proteomes" id="UP001175227">
    <property type="component" value="Unassembled WGS sequence"/>
</dbReference>
<evidence type="ECO:0000313" key="1">
    <source>
        <dbReference type="EMBL" id="KAK0468543.1"/>
    </source>
</evidence>
<gene>
    <name evidence="1" type="ORF">IW261DRAFT_1573771</name>
</gene>
<organism evidence="1 2">
    <name type="scientific">Armillaria novae-zelandiae</name>
    <dbReference type="NCBI Taxonomy" id="153914"/>
    <lineage>
        <taxon>Eukaryota</taxon>
        <taxon>Fungi</taxon>
        <taxon>Dikarya</taxon>
        <taxon>Basidiomycota</taxon>
        <taxon>Agaricomycotina</taxon>
        <taxon>Agaricomycetes</taxon>
        <taxon>Agaricomycetidae</taxon>
        <taxon>Agaricales</taxon>
        <taxon>Marasmiineae</taxon>
        <taxon>Physalacriaceae</taxon>
        <taxon>Armillaria</taxon>
    </lineage>
</organism>
<name>A0AA39NMU4_9AGAR</name>
<proteinExistence type="predicted"/>
<reference evidence="1" key="1">
    <citation type="submission" date="2023-06" db="EMBL/GenBank/DDBJ databases">
        <authorList>
            <consortium name="Lawrence Berkeley National Laboratory"/>
            <person name="Ahrendt S."/>
            <person name="Sahu N."/>
            <person name="Indic B."/>
            <person name="Wong-Bajracharya J."/>
            <person name="Merenyi Z."/>
            <person name="Ke H.-M."/>
            <person name="Monk M."/>
            <person name="Kocsube S."/>
            <person name="Drula E."/>
            <person name="Lipzen A."/>
            <person name="Balint B."/>
            <person name="Henrissat B."/>
            <person name="Andreopoulos B."/>
            <person name="Martin F.M."/>
            <person name="Harder C.B."/>
            <person name="Rigling D."/>
            <person name="Ford K.L."/>
            <person name="Foster G.D."/>
            <person name="Pangilinan J."/>
            <person name="Papanicolaou A."/>
            <person name="Barry K."/>
            <person name="LaButti K."/>
            <person name="Viragh M."/>
            <person name="Koriabine M."/>
            <person name="Yan M."/>
            <person name="Riley R."/>
            <person name="Champramary S."/>
            <person name="Plett K.L."/>
            <person name="Tsai I.J."/>
            <person name="Slot J."/>
            <person name="Sipos G."/>
            <person name="Plett J."/>
            <person name="Nagy L.G."/>
            <person name="Grigoriev I.V."/>
        </authorList>
    </citation>
    <scope>NUCLEOTIDE SEQUENCE</scope>
    <source>
        <strain evidence="1">ICMP 16352</strain>
    </source>
</reference>
<dbReference type="AlphaFoldDB" id="A0AA39NMU4"/>
<dbReference type="Gene3D" id="2.60.120.650">
    <property type="entry name" value="Cupin"/>
    <property type="match status" value="1"/>
</dbReference>
<dbReference type="EMBL" id="JAUEPR010000071">
    <property type="protein sequence ID" value="KAK0468543.1"/>
    <property type="molecule type" value="Genomic_DNA"/>
</dbReference>
<protein>
    <recommendedName>
        <fullName evidence="3">JmjC domain-containing protein</fullName>
    </recommendedName>
</protein>
<evidence type="ECO:0008006" key="3">
    <source>
        <dbReference type="Google" id="ProtNLM"/>
    </source>
</evidence>
<comment type="caution">
    <text evidence="1">The sequence shown here is derived from an EMBL/GenBank/DDBJ whole genome shotgun (WGS) entry which is preliminary data.</text>
</comment>
<keyword evidence="2" id="KW-1185">Reference proteome</keyword>
<evidence type="ECO:0000313" key="2">
    <source>
        <dbReference type="Proteomes" id="UP001175227"/>
    </source>
</evidence>
<accession>A0AA39NMU4</accession>
<sequence>MPKHVPDDEVDAGLRVSRKWAMKQDPAVLREKNRLSKQKNRALQKAGLDAAYALQRVADGLYTTFRHVPRAYHSLSTPSTSQMTSPESAFISYEYPHPLTLTIDPIPMESSPICDPLCQAAELVSVEPVGYCDTSSIQSTNHSLTEPGMPEDIRDGDSGTRHSLPRLSNTTTSTTVRTVFDPAYIYDPSFVTGDAIYCEPIPVPCHNKDISICGSREVSELRDITSVGEKTDHMDLVTDYVRFFKDPDIIQMKDSTRMCTPTLKRNGRNLVKNDADAVRDLARYNIVTTSTSRVSVITQFSSNEELAAKIRSKLSNGRYIYIPGSSMDSLRKDGRKLDMNYLQEFGIWDQSVQCIVVLDIPLNHPLPCGLTCLNDGDNVSGVLKQSYPCSTHIHSGQLGHRSWALLHHAGILTEAHHDAEGHSTAIVGHKGVKFWSIITLKPQYQSLPWTELLDKLADINQPNKQGISNYIQLCDIEIMKLLPGNVLLQPPGSFHQVYTPIPSFATGAAFFVYEALHWTEISHQVDAWDHRYVTNIEHDDPSGYQTLLHMLLAMQAMKSRRFYKRALSAHCLMILAPEEYIYQQ</sequence>